<dbReference type="RefSeq" id="WP_009164456.1">
    <property type="nucleotide sequence ID" value="NZ_ADFP01000051.1"/>
</dbReference>
<dbReference type="PANTHER" id="PTHR43854">
    <property type="entry name" value="INDOLEPYRUVATE OXIDOREDUCTASE SUBUNIT IORB"/>
    <property type="match status" value="1"/>
</dbReference>
<reference evidence="3 4" key="1">
    <citation type="submission" date="2009-12" db="EMBL/GenBank/DDBJ databases">
        <authorList>
            <person name="Shrivastava S."/>
            <person name="Madupu R."/>
            <person name="Durkin A.S."/>
            <person name="Torralba M."/>
            <person name="Methe B."/>
            <person name="Sutton G.G."/>
            <person name="Strausberg R.L."/>
            <person name="Nelson K.E."/>
        </authorList>
    </citation>
    <scope>NUCLEOTIDE SEQUENCE [LARGE SCALE GENOMIC DNA]</scope>
    <source>
        <strain evidence="3 4">W5455</strain>
    </source>
</reference>
<dbReference type="EC" id="1.2.7.8" evidence="3"/>
<dbReference type="NCBIfam" id="NF005325">
    <property type="entry name" value="PRK06853.1-5"/>
    <property type="match status" value="1"/>
</dbReference>
<comment type="caution">
    <text evidence="3">The sequence shown here is derived from an EMBL/GenBank/DDBJ whole genome shotgun (WGS) entry which is preliminary data.</text>
</comment>
<proteinExistence type="predicted"/>
<dbReference type="InterPro" id="IPR002869">
    <property type="entry name" value="Pyrv_flavodox_OxRed_cen"/>
</dbReference>
<dbReference type="Pfam" id="PF01558">
    <property type="entry name" value="POR"/>
    <property type="match status" value="1"/>
</dbReference>
<dbReference type="InterPro" id="IPR019752">
    <property type="entry name" value="Pyrv/ketoisovalerate_OxRed_cat"/>
</dbReference>
<dbReference type="GO" id="GO:0043805">
    <property type="term" value="F:indolepyruvate ferredoxin oxidoreductase activity"/>
    <property type="evidence" value="ECO:0007669"/>
    <property type="project" value="UniProtKB-EC"/>
</dbReference>
<evidence type="ECO:0000256" key="1">
    <source>
        <dbReference type="ARBA" id="ARBA00023002"/>
    </source>
</evidence>
<dbReference type="Gene3D" id="3.40.920.10">
    <property type="entry name" value="Pyruvate-ferredoxin oxidoreductase, PFOR, domain III"/>
    <property type="match status" value="1"/>
</dbReference>
<feature type="domain" description="Pyruvate/ketoisovalerate oxidoreductase catalytic" evidence="2">
    <location>
        <begin position="15"/>
        <end position="190"/>
    </location>
</feature>
<dbReference type="InterPro" id="IPR052198">
    <property type="entry name" value="IorB_Oxidoreductase"/>
</dbReference>
<sequence>MKRLDTQSVLLVGVGGQGTILASKVLTTGLIDAGYDVKMSEVHGMSQRGGSVTTQVRYGQKVWSPLIGQGEADVLVSFETMEAMRCLSFLKPSGKVIVNTYRMPPLPVLSGEREYPDGIVDELKKRADTLAIDAVKIASDLGMPRGMNVVLLGALISAIGVDGADWTRALRGCVKPEFFEDNLRCLEAGLDLAAAKA</sequence>
<evidence type="ECO:0000313" key="3">
    <source>
        <dbReference type="EMBL" id="EFB91012.1"/>
    </source>
</evidence>
<dbReference type="SUPFAM" id="SSF53323">
    <property type="entry name" value="Pyruvate-ferredoxin oxidoreductase, PFOR, domain III"/>
    <property type="match status" value="1"/>
</dbReference>
<dbReference type="Proteomes" id="UP000006462">
    <property type="component" value="Unassembled WGS sequence"/>
</dbReference>
<accession>A0ABM9ZVV8</accession>
<dbReference type="EMBL" id="ADFP01000051">
    <property type="protein sequence ID" value="EFB91012.1"/>
    <property type="molecule type" value="Genomic_DNA"/>
</dbReference>
<evidence type="ECO:0000313" key="4">
    <source>
        <dbReference type="Proteomes" id="UP000006462"/>
    </source>
</evidence>
<name>A0ABM9ZVV8_9BACT</name>
<organism evidence="3 4">
    <name type="scientific">Pyramidobacter piscolens W5455</name>
    <dbReference type="NCBI Taxonomy" id="352165"/>
    <lineage>
        <taxon>Bacteria</taxon>
        <taxon>Thermotogati</taxon>
        <taxon>Synergistota</taxon>
        <taxon>Synergistia</taxon>
        <taxon>Synergistales</taxon>
        <taxon>Dethiosulfovibrionaceae</taxon>
        <taxon>Pyramidobacter</taxon>
    </lineage>
</organism>
<protein>
    <submittedName>
        <fullName evidence="3">Indolepyruvate oxidoreductase subunit beta</fullName>
        <ecNumber evidence="3">1.2.7.8</ecNumber>
    </submittedName>
</protein>
<keyword evidence="4" id="KW-1185">Reference proteome</keyword>
<evidence type="ECO:0000259" key="2">
    <source>
        <dbReference type="Pfam" id="PF01558"/>
    </source>
</evidence>
<gene>
    <name evidence="3" type="ORF">HMPREF7215_0604</name>
</gene>
<dbReference type="PANTHER" id="PTHR43854:SF1">
    <property type="entry name" value="INDOLEPYRUVATE OXIDOREDUCTASE SUBUNIT IORB"/>
    <property type="match status" value="1"/>
</dbReference>
<keyword evidence="1 3" id="KW-0560">Oxidoreductase</keyword>